<keyword evidence="8" id="KW-1185">Reference proteome</keyword>
<feature type="region of interest" description="Disordered" evidence="5">
    <location>
        <begin position="301"/>
        <end position="342"/>
    </location>
</feature>
<proteinExistence type="inferred from homology"/>
<dbReference type="Proteomes" id="UP000323380">
    <property type="component" value="Unassembled WGS sequence"/>
</dbReference>
<dbReference type="InterPro" id="IPR027417">
    <property type="entry name" value="P-loop_NTPase"/>
</dbReference>
<evidence type="ECO:0000256" key="3">
    <source>
        <dbReference type="ARBA" id="ARBA00022741"/>
    </source>
</evidence>
<dbReference type="PANTHER" id="PTHR43335">
    <property type="entry name" value="ABC TRANSPORTER, ATP-BINDING PROTEIN"/>
    <property type="match status" value="1"/>
</dbReference>
<dbReference type="InterPro" id="IPR003439">
    <property type="entry name" value="ABC_transporter-like_ATP-bd"/>
</dbReference>
<dbReference type="SMART" id="SM00382">
    <property type="entry name" value="AAA"/>
    <property type="match status" value="1"/>
</dbReference>
<dbReference type="PROSITE" id="PS00211">
    <property type="entry name" value="ABC_TRANSPORTER_1"/>
    <property type="match status" value="1"/>
</dbReference>
<feature type="compositionally biased region" description="Low complexity" evidence="5">
    <location>
        <begin position="360"/>
        <end position="400"/>
    </location>
</feature>
<dbReference type="SUPFAM" id="SSF52540">
    <property type="entry name" value="P-loop containing nucleoside triphosphate hydrolases"/>
    <property type="match status" value="1"/>
</dbReference>
<organism evidence="7 8">
    <name type="scientific">Actinomadura chibensis</name>
    <dbReference type="NCBI Taxonomy" id="392828"/>
    <lineage>
        <taxon>Bacteria</taxon>
        <taxon>Bacillati</taxon>
        <taxon>Actinomycetota</taxon>
        <taxon>Actinomycetes</taxon>
        <taxon>Streptosporangiales</taxon>
        <taxon>Thermomonosporaceae</taxon>
        <taxon>Actinomadura</taxon>
    </lineage>
</organism>
<sequence>MIEVRELTKRYGATTAVDRLSFAVRPGTVTGFLGPNGAGKSTTMRVLLGLDAATSGEALVNGGRYAALRRPMRQVGALLDAGAVHGGRRAFDHLGWLARSNGIPARRVTEVLEQVGLAGVARKRVAGFSLGMRQRLGIAATLLGDPGVLMFDEPVNGLDPDGVRWIRELMRALAAEGRTVLISSHLMSEMELTADRLIVIGRGRLIADTSVRELAERFGRGVLVRTPRPAELTEVLEAAGGRVEPAPGGPAGDGGRLTVGGLDVAAIGDMAAAKGIPLHEVTPHSASLEEAYMALTSGTTEFTTEPATQPATAAEPATQPATAAEPDAQPADAAAAESDANADDNADFAAQSAFAAAESTTNADAADAESDANAAEFAAEPAATEPAATDAADTKAAATKADAEPTDEPTDEPADAEEGSSAEAAGRVS</sequence>
<reference evidence="7 8" key="1">
    <citation type="submission" date="2019-08" db="EMBL/GenBank/DDBJ databases">
        <title>Actinomadura sp. nov. CYP1-5 isolated from mountain soil.</title>
        <authorList>
            <person name="Songsumanus A."/>
            <person name="Kuncharoen N."/>
            <person name="Kudo T."/>
            <person name="Yuki M."/>
            <person name="Igarashi Y."/>
            <person name="Tanasupawat S."/>
        </authorList>
    </citation>
    <scope>NUCLEOTIDE SEQUENCE [LARGE SCALE GENOMIC DNA]</scope>
    <source>
        <strain evidence="7 8">JCM 14158</strain>
    </source>
</reference>
<evidence type="ECO:0000313" key="7">
    <source>
        <dbReference type="EMBL" id="TYB40068.1"/>
    </source>
</evidence>
<keyword evidence="2" id="KW-0813">Transport</keyword>
<dbReference type="InterPro" id="IPR003593">
    <property type="entry name" value="AAA+_ATPase"/>
</dbReference>
<dbReference type="EMBL" id="VSFG01000013">
    <property type="protein sequence ID" value="TYB40068.1"/>
    <property type="molecule type" value="Genomic_DNA"/>
</dbReference>
<dbReference type="PANTHER" id="PTHR43335:SF4">
    <property type="entry name" value="ABC TRANSPORTER, ATP-BINDING PROTEIN"/>
    <property type="match status" value="1"/>
</dbReference>
<feature type="compositionally biased region" description="Low complexity" evidence="5">
    <location>
        <begin position="301"/>
        <end position="339"/>
    </location>
</feature>
<feature type="region of interest" description="Disordered" evidence="5">
    <location>
        <begin position="360"/>
        <end position="429"/>
    </location>
</feature>
<dbReference type="AlphaFoldDB" id="A0A5D0N6S2"/>
<evidence type="ECO:0000313" key="8">
    <source>
        <dbReference type="Proteomes" id="UP000323380"/>
    </source>
</evidence>
<feature type="domain" description="ABC transporter" evidence="6">
    <location>
        <begin position="2"/>
        <end position="227"/>
    </location>
</feature>
<dbReference type="GO" id="GO:0016887">
    <property type="term" value="F:ATP hydrolysis activity"/>
    <property type="evidence" value="ECO:0007669"/>
    <property type="project" value="InterPro"/>
</dbReference>
<comment type="similarity">
    <text evidence="1">Belongs to the ABC transporter superfamily.</text>
</comment>
<comment type="caution">
    <text evidence="7">The sequence shown here is derived from an EMBL/GenBank/DDBJ whole genome shotgun (WGS) entry which is preliminary data.</text>
</comment>
<dbReference type="STRING" id="1220554.GCA_001552135_03243"/>
<dbReference type="PROSITE" id="PS50893">
    <property type="entry name" value="ABC_TRANSPORTER_2"/>
    <property type="match status" value="1"/>
</dbReference>
<dbReference type="Gene3D" id="3.40.50.300">
    <property type="entry name" value="P-loop containing nucleotide triphosphate hydrolases"/>
    <property type="match status" value="1"/>
</dbReference>
<evidence type="ECO:0000256" key="5">
    <source>
        <dbReference type="SAM" id="MobiDB-lite"/>
    </source>
</evidence>
<keyword evidence="4 7" id="KW-0067">ATP-binding</keyword>
<evidence type="ECO:0000259" key="6">
    <source>
        <dbReference type="PROSITE" id="PS50893"/>
    </source>
</evidence>
<feature type="compositionally biased region" description="Acidic residues" evidence="5">
    <location>
        <begin position="404"/>
        <end position="420"/>
    </location>
</feature>
<dbReference type="InterPro" id="IPR017871">
    <property type="entry name" value="ABC_transporter-like_CS"/>
</dbReference>
<evidence type="ECO:0000256" key="2">
    <source>
        <dbReference type="ARBA" id="ARBA00022448"/>
    </source>
</evidence>
<dbReference type="GO" id="GO:0005524">
    <property type="term" value="F:ATP binding"/>
    <property type="evidence" value="ECO:0007669"/>
    <property type="project" value="UniProtKB-KW"/>
</dbReference>
<gene>
    <name evidence="7" type="ORF">FXF69_39410</name>
</gene>
<evidence type="ECO:0000256" key="1">
    <source>
        <dbReference type="ARBA" id="ARBA00005417"/>
    </source>
</evidence>
<keyword evidence="3" id="KW-0547">Nucleotide-binding</keyword>
<dbReference type="Pfam" id="PF00005">
    <property type="entry name" value="ABC_tran"/>
    <property type="match status" value="1"/>
</dbReference>
<accession>A0A5D0N6S2</accession>
<name>A0A5D0N6S2_9ACTN</name>
<dbReference type="CDD" id="cd03268">
    <property type="entry name" value="ABC_BcrA_bacitracin_resist"/>
    <property type="match status" value="1"/>
</dbReference>
<evidence type="ECO:0000256" key="4">
    <source>
        <dbReference type="ARBA" id="ARBA00022840"/>
    </source>
</evidence>
<protein>
    <submittedName>
        <fullName evidence="7">ABC transporter ATP-binding protein</fullName>
    </submittedName>
</protein>